<keyword evidence="2" id="KW-1185">Reference proteome</keyword>
<sequence>MMATNKPNVIVELTFRFALSIIEFTEELESRRKFNMANQLFRCGTSIGANVREAQGAESKSDFVHKCKVAYKEAEESEYWLLLCQFSQNYPFDEKLLIEVENIKKVLGKIISTSKK</sequence>
<evidence type="ECO:0000313" key="2">
    <source>
        <dbReference type="Proteomes" id="UP000002774"/>
    </source>
</evidence>
<dbReference type="Proteomes" id="UP000002774">
    <property type="component" value="Chromosome"/>
</dbReference>
<organism evidence="1 2">
    <name type="scientific">Mucilaginibacter paludis DSM 18603</name>
    <dbReference type="NCBI Taxonomy" id="714943"/>
    <lineage>
        <taxon>Bacteria</taxon>
        <taxon>Pseudomonadati</taxon>
        <taxon>Bacteroidota</taxon>
        <taxon>Sphingobacteriia</taxon>
        <taxon>Sphingobacteriales</taxon>
        <taxon>Sphingobacteriaceae</taxon>
        <taxon>Mucilaginibacter</taxon>
    </lineage>
</organism>
<protein>
    <submittedName>
        <fullName evidence="1">CHP02436-containing protein</fullName>
    </submittedName>
</protein>
<dbReference type="STRING" id="714943.Mucpa_1526"/>
<accession>H1Y1Y1</accession>
<dbReference type="PANTHER" id="PTHR38471:SF2">
    <property type="entry name" value="FOUR HELIX BUNDLE PROTEIN"/>
    <property type="match status" value="1"/>
</dbReference>
<dbReference type="InterPro" id="IPR036583">
    <property type="entry name" value="23S_rRNA_IVS_sf"/>
</dbReference>
<dbReference type="RefSeq" id="WP_008505539.1">
    <property type="nucleotide sequence ID" value="NZ_CM001403.1"/>
</dbReference>
<evidence type="ECO:0000313" key="1">
    <source>
        <dbReference type="EMBL" id="EHQ25684.1"/>
    </source>
</evidence>
<proteinExistence type="predicted"/>
<gene>
    <name evidence="1" type="ORF">Mucpa_1526</name>
</gene>
<dbReference type="HOGENOM" id="CLU_129874_2_0_10"/>
<dbReference type="SUPFAM" id="SSF158446">
    <property type="entry name" value="IVS-encoded protein-like"/>
    <property type="match status" value="1"/>
</dbReference>
<name>H1Y1Y1_9SPHI</name>
<dbReference type="PIRSF" id="PIRSF035652">
    <property type="entry name" value="CHP02436"/>
    <property type="match status" value="1"/>
</dbReference>
<dbReference type="AlphaFoldDB" id="H1Y1Y1"/>
<dbReference type="Pfam" id="PF05635">
    <property type="entry name" value="23S_rRNA_IVP"/>
    <property type="match status" value="1"/>
</dbReference>
<dbReference type="EMBL" id="CM001403">
    <property type="protein sequence ID" value="EHQ25684.1"/>
    <property type="molecule type" value="Genomic_DNA"/>
</dbReference>
<dbReference type="eggNOG" id="ENOG5032RWC">
    <property type="taxonomic scope" value="Bacteria"/>
</dbReference>
<dbReference type="InterPro" id="IPR012657">
    <property type="entry name" value="23S_rRNA-intervening_sequence"/>
</dbReference>
<reference evidence="1" key="1">
    <citation type="submission" date="2011-09" db="EMBL/GenBank/DDBJ databases">
        <title>The permanent draft genome of Mucilaginibacter paludis DSM 18603.</title>
        <authorList>
            <consortium name="US DOE Joint Genome Institute (JGI-PGF)"/>
            <person name="Lucas S."/>
            <person name="Han J."/>
            <person name="Lapidus A."/>
            <person name="Bruce D."/>
            <person name="Goodwin L."/>
            <person name="Pitluck S."/>
            <person name="Peters L."/>
            <person name="Kyrpides N."/>
            <person name="Mavromatis K."/>
            <person name="Ivanova N."/>
            <person name="Mikhailova N."/>
            <person name="Held B."/>
            <person name="Detter J.C."/>
            <person name="Tapia R."/>
            <person name="Han C."/>
            <person name="Land M."/>
            <person name="Hauser L."/>
            <person name="Markowitz V."/>
            <person name="Cheng J.-F."/>
            <person name="Hugenholtz P."/>
            <person name="Woyke T."/>
            <person name="Wu D."/>
            <person name="Tindall B."/>
            <person name="Brambilla E."/>
            <person name="Klenk H.-P."/>
            <person name="Eisen J.A."/>
        </authorList>
    </citation>
    <scope>NUCLEOTIDE SEQUENCE [LARGE SCALE GENOMIC DNA]</scope>
    <source>
        <strain evidence="1">DSM 18603</strain>
    </source>
</reference>
<dbReference type="NCBIfam" id="TIGR02436">
    <property type="entry name" value="four helix bundle protein"/>
    <property type="match status" value="1"/>
</dbReference>
<dbReference type="PANTHER" id="PTHR38471">
    <property type="entry name" value="FOUR HELIX BUNDLE PROTEIN"/>
    <property type="match status" value="1"/>
</dbReference>
<dbReference type="Gene3D" id="1.20.1440.60">
    <property type="entry name" value="23S rRNA-intervening sequence"/>
    <property type="match status" value="1"/>
</dbReference>